<gene>
    <name evidence="2" type="ORF">K444DRAFT_603422</name>
</gene>
<evidence type="ECO:0000313" key="3">
    <source>
        <dbReference type="Proteomes" id="UP000235371"/>
    </source>
</evidence>
<organism evidence="2 3">
    <name type="scientific">Hyaloscypha bicolor E</name>
    <dbReference type="NCBI Taxonomy" id="1095630"/>
    <lineage>
        <taxon>Eukaryota</taxon>
        <taxon>Fungi</taxon>
        <taxon>Dikarya</taxon>
        <taxon>Ascomycota</taxon>
        <taxon>Pezizomycotina</taxon>
        <taxon>Leotiomycetes</taxon>
        <taxon>Helotiales</taxon>
        <taxon>Hyaloscyphaceae</taxon>
        <taxon>Hyaloscypha</taxon>
        <taxon>Hyaloscypha bicolor</taxon>
    </lineage>
</organism>
<evidence type="ECO:0000313" key="2">
    <source>
        <dbReference type="EMBL" id="PMD50265.1"/>
    </source>
</evidence>
<evidence type="ECO:0000259" key="1">
    <source>
        <dbReference type="Pfam" id="PF24864"/>
    </source>
</evidence>
<dbReference type="Proteomes" id="UP000235371">
    <property type="component" value="Unassembled WGS sequence"/>
</dbReference>
<reference evidence="2 3" key="1">
    <citation type="submission" date="2016-04" db="EMBL/GenBank/DDBJ databases">
        <title>A degradative enzymes factory behind the ericoid mycorrhizal symbiosis.</title>
        <authorList>
            <consortium name="DOE Joint Genome Institute"/>
            <person name="Martino E."/>
            <person name="Morin E."/>
            <person name="Grelet G."/>
            <person name="Kuo A."/>
            <person name="Kohler A."/>
            <person name="Daghino S."/>
            <person name="Barry K."/>
            <person name="Choi C."/>
            <person name="Cichocki N."/>
            <person name="Clum A."/>
            <person name="Copeland A."/>
            <person name="Hainaut M."/>
            <person name="Haridas S."/>
            <person name="Labutti K."/>
            <person name="Lindquist E."/>
            <person name="Lipzen A."/>
            <person name="Khouja H.-R."/>
            <person name="Murat C."/>
            <person name="Ohm R."/>
            <person name="Olson A."/>
            <person name="Spatafora J."/>
            <person name="Veneault-Fourrey C."/>
            <person name="Henrissat B."/>
            <person name="Grigoriev I."/>
            <person name="Martin F."/>
            <person name="Perotto S."/>
        </authorList>
    </citation>
    <scope>NUCLEOTIDE SEQUENCE [LARGE SCALE GENOMIC DNA]</scope>
    <source>
        <strain evidence="2 3">E</strain>
    </source>
</reference>
<dbReference type="Pfam" id="PF24864">
    <property type="entry name" value="DUF7730"/>
    <property type="match status" value="1"/>
</dbReference>
<sequence>MTGFGYCYTRWLARRPFGWSEFEQLMGILRAWRKKTWPIHELLQAVKLLFLRDLDLFVGFEGFVAHSYPKETEKAKAISAAEMVAHRQACERQSDSRLLTLPREIRDKIWEDVVTGNVIHVSTCSEIHVKRRRSGRPKRPHWNYHSCMALKGLESSACPPGSGDHIHCPTSGPSNYAIIHLVCKQIHMELDSADTFFSHNALQFADLVVAYKYLFGLKEDDRAAITHLRLSIPYSLTSVEHEPYHRPGNVPEWHAICNYFSNPWNRRTLNMYPQPGDKSWLLKEPIYFRYSDRYDYENADRMNKKWQVGRGNTSWDIDIAELKYKGSPRLDLAMELPEFEFRIDAEPSLDALWDAEDFDNFPKPWLKPLLQFRNHDGVTLQFCDNKGLRTKPKLEAFTSALKEYMSGPPIGPRICAFFHGRSYGNGNDPYPTGYPRW</sequence>
<dbReference type="OrthoDB" id="4757095at2759"/>
<dbReference type="PANTHER" id="PTHR38790">
    <property type="entry name" value="2EXR DOMAIN-CONTAINING PROTEIN-RELATED"/>
    <property type="match status" value="1"/>
</dbReference>
<dbReference type="InterPro" id="IPR056632">
    <property type="entry name" value="DUF7730"/>
</dbReference>
<dbReference type="RefSeq" id="XP_024727169.1">
    <property type="nucleotide sequence ID" value="XM_024878771.1"/>
</dbReference>
<protein>
    <recommendedName>
        <fullName evidence="1">DUF7730 domain-containing protein</fullName>
    </recommendedName>
</protein>
<dbReference type="EMBL" id="KZ613913">
    <property type="protein sequence ID" value="PMD50265.1"/>
    <property type="molecule type" value="Genomic_DNA"/>
</dbReference>
<proteinExistence type="predicted"/>
<dbReference type="AlphaFoldDB" id="A0A2J6SHL3"/>
<dbReference type="InParanoid" id="A0A2J6SHL3"/>
<keyword evidence="3" id="KW-1185">Reference proteome</keyword>
<dbReference type="GeneID" id="36586848"/>
<name>A0A2J6SHL3_9HELO</name>
<accession>A0A2J6SHL3</accession>
<feature type="domain" description="DUF7730" evidence="1">
    <location>
        <begin position="92"/>
        <end position="234"/>
    </location>
</feature>
<dbReference type="PANTHER" id="PTHR38790:SF8">
    <property type="entry name" value="F-BOX DOMAIN-CONTAINING PROTEIN"/>
    <property type="match status" value="1"/>
</dbReference>